<evidence type="ECO:0000313" key="2">
    <source>
        <dbReference type="EnsemblPlants" id="AUR62012982-RA:cds"/>
    </source>
</evidence>
<protein>
    <recommendedName>
        <fullName evidence="1">F-box domain-containing protein</fullName>
    </recommendedName>
</protein>
<dbReference type="InterPro" id="IPR036047">
    <property type="entry name" value="F-box-like_dom_sf"/>
</dbReference>
<dbReference type="Gramene" id="AUR62012982-RA">
    <property type="protein sequence ID" value="AUR62012982-RA:cds"/>
    <property type="gene ID" value="AUR62012982"/>
</dbReference>
<dbReference type="OMA" id="WGFYLSK"/>
<name>A0A803LG85_CHEQI</name>
<dbReference type="InterPro" id="IPR001810">
    <property type="entry name" value="F-box_dom"/>
</dbReference>
<evidence type="ECO:0000259" key="1">
    <source>
        <dbReference type="SMART" id="SM00256"/>
    </source>
</evidence>
<dbReference type="RefSeq" id="XP_021774882.1">
    <property type="nucleotide sequence ID" value="XM_021919190.1"/>
</dbReference>
<organism evidence="2 3">
    <name type="scientific">Chenopodium quinoa</name>
    <name type="common">Quinoa</name>
    <dbReference type="NCBI Taxonomy" id="63459"/>
    <lineage>
        <taxon>Eukaryota</taxon>
        <taxon>Viridiplantae</taxon>
        <taxon>Streptophyta</taxon>
        <taxon>Embryophyta</taxon>
        <taxon>Tracheophyta</taxon>
        <taxon>Spermatophyta</taxon>
        <taxon>Magnoliopsida</taxon>
        <taxon>eudicotyledons</taxon>
        <taxon>Gunneridae</taxon>
        <taxon>Pentapetalae</taxon>
        <taxon>Caryophyllales</taxon>
        <taxon>Chenopodiaceae</taxon>
        <taxon>Chenopodioideae</taxon>
        <taxon>Atripliceae</taxon>
        <taxon>Chenopodium</taxon>
    </lineage>
</organism>
<dbReference type="GeneID" id="110738762"/>
<dbReference type="Pfam" id="PF12937">
    <property type="entry name" value="F-box-like"/>
    <property type="match status" value="1"/>
</dbReference>
<dbReference type="KEGG" id="cqi:110738762"/>
<accession>A0A803LG85</accession>
<dbReference type="AlphaFoldDB" id="A0A803LG85"/>
<dbReference type="InterPro" id="IPR005174">
    <property type="entry name" value="KIB1-4_b-propeller"/>
</dbReference>
<reference evidence="2" key="1">
    <citation type="journal article" date="2017" name="Nature">
        <title>The genome of Chenopodium quinoa.</title>
        <authorList>
            <person name="Jarvis D.E."/>
            <person name="Ho Y.S."/>
            <person name="Lightfoot D.J."/>
            <person name="Schmoeckel S.M."/>
            <person name="Li B."/>
            <person name="Borm T.J.A."/>
            <person name="Ohyanagi H."/>
            <person name="Mineta K."/>
            <person name="Michell C.T."/>
            <person name="Saber N."/>
            <person name="Kharbatia N.M."/>
            <person name="Rupper R.R."/>
            <person name="Sharp A.R."/>
            <person name="Dally N."/>
            <person name="Boughton B.A."/>
            <person name="Woo Y.H."/>
            <person name="Gao G."/>
            <person name="Schijlen E.G.W.M."/>
            <person name="Guo X."/>
            <person name="Momin A.A."/>
            <person name="Negrao S."/>
            <person name="Al-Babili S."/>
            <person name="Gehring C."/>
            <person name="Roessner U."/>
            <person name="Jung C."/>
            <person name="Murphy K."/>
            <person name="Arold S.T."/>
            <person name="Gojobori T."/>
            <person name="van der Linden C.G."/>
            <person name="van Loo E.N."/>
            <person name="Jellen E.N."/>
            <person name="Maughan P.J."/>
            <person name="Tester M."/>
        </authorList>
    </citation>
    <scope>NUCLEOTIDE SEQUENCE [LARGE SCALE GENOMIC DNA]</scope>
    <source>
        <strain evidence="2">cv. PI 614886</strain>
    </source>
</reference>
<dbReference type="SMART" id="SM00256">
    <property type="entry name" value="FBOX"/>
    <property type="match status" value="1"/>
</dbReference>
<keyword evidence="3" id="KW-1185">Reference proteome</keyword>
<gene>
    <name evidence="2" type="primary">LOC110738762</name>
</gene>
<reference evidence="2" key="2">
    <citation type="submission" date="2021-03" db="UniProtKB">
        <authorList>
            <consortium name="EnsemblPlants"/>
        </authorList>
    </citation>
    <scope>IDENTIFICATION</scope>
</reference>
<dbReference type="OrthoDB" id="599103at2759"/>
<proteinExistence type="predicted"/>
<dbReference type="Proteomes" id="UP000596660">
    <property type="component" value="Unplaced"/>
</dbReference>
<dbReference type="Pfam" id="PF03478">
    <property type="entry name" value="Beta-prop_KIB1-4"/>
    <property type="match status" value="1"/>
</dbReference>
<dbReference type="SUPFAM" id="SSF81383">
    <property type="entry name" value="F-box domain"/>
    <property type="match status" value="1"/>
</dbReference>
<dbReference type="PANTHER" id="PTHR47123">
    <property type="entry name" value="F-BOX PROTEIN SKIP23"/>
    <property type="match status" value="1"/>
</dbReference>
<feature type="domain" description="F-box" evidence="1">
    <location>
        <begin position="7"/>
        <end position="50"/>
    </location>
</feature>
<dbReference type="PANTHER" id="PTHR47123:SF15">
    <property type="entry name" value="F-BOX PROTEIN SKIP23"/>
    <property type="match status" value="1"/>
</dbReference>
<dbReference type="EnsemblPlants" id="AUR62012982-RA">
    <property type="protein sequence ID" value="AUR62012982-RA:cds"/>
    <property type="gene ID" value="AUR62012982"/>
</dbReference>
<evidence type="ECO:0000313" key="3">
    <source>
        <dbReference type="Proteomes" id="UP000596660"/>
    </source>
</evidence>
<dbReference type="Gene3D" id="1.20.1280.50">
    <property type="match status" value="1"/>
</dbReference>
<dbReference type="InterPro" id="IPR051304">
    <property type="entry name" value="SCF_F-box_domain"/>
</dbReference>
<sequence length="380" mass="43635">MADWSDLPRELLDEILTRLDSPIDALRFRAVCSTWRQSSPSKLKSNGPQTPFSLPSHGISLSKRSIFVLSPSETPISELPHNDNPYSWVIKIEEQNPNFFHIFFPLSWTQIDPLPEDFPRVMDLSNIRIRELGCEYFLRYTDKICFRGNFLNLLIEKVAILPGINDDDFFLLTIHVSGKLALYNSVNNIWHIVSDKIDVPYDDIIAFNGEFYAVDYTGRIVLIGCDAVDNTTILLATSFGGGDKKRLVEVGDELILVDVYMGLPPWEFAHDMENFDGYVTSKSKWFKVYRLDRKKMRWIEVKDLGNYILFLGMHSGFSATAADLLCHKGNCIYFSFPHDIYPSHFDKDDVFKFHSGGVYNLEDASITYSDLFWPPPPWIA</sequence>